<protein>
    <recommendedName>
        <fullName evidence="3">C2H2-type domain-containing protein</fullName>
    </recommendedName>
</protein>
<evidence type="ECO:0000313" key="4">
    <source>
        <dbReference type="EMBL" id="KAH9290125.1"/>
    </source>
</evidence>
<proteinExistence type="predicted"/>
<evidence type="ECO:0000313" key="5">
    <source>
        <dbReference type="Proteomes" id="UP000824469"/>
    </source>
</evidence>
<dbReference type="AlphaFoldDB" id="A0AA38F5Y1"/>
<dbReference type="EMBL" id="JAHRHJ020003813">
    <property type="protein sequence ID" value="KAH9290125.1"/>
    <property type="molecule type" value="Genomic_DNA"/>
</dbReference>
<evidence type="ECO:0000256" key="1">
    <source>
        <dbReference type="PROSITE-ProRule" id="PRU00042"/>
    </source>
</evidence>
<feature type="region of interest" description="Disordered" evidence="2">
    <location>
        <begin position="63"/>
        <end position="91"/>
    </location>
</feature>
<dbReference type="PANTHER" id="PTHR47591:SF1">
    <property type="entry name" value="ZINC FINGER PROTEIN ZAT2-RELATED"/>
    <property type="match status" value="1"/>
</dbReference>
<organism evidence="4 5">
    <name type="scientific">Taxus chinensis</name>
    <name type="common">Chinese yew</name>
    <name type="synonym">Taxus wallichiana var. chinensis</name>
    <dbReference type="NCBI Taxonomy" id="29808"/>
    <lineage>
        <taxon>Eukaryota</taxon>
        <taxon>Viridiplantae</taxon>
        <taxon>Streptophyta</taxon>
        <taxon>Embryophyta</taxon>
        <taxon>Tracheophyta</taxon>
        <taxon>Spermatophyta</taxon>
        <taxon>Pinopsida</taxon>
        <taxon>Pinidae</taxon>
        <taxon>Conifers II</taxon>
        <taxon>Cupressales</taxon>
        <taxon>Taxaceae</taxon>
        <taxon>Taxus</taxon>
    </lineage>
</organism>
<comment type="caution">
    <text evidence="4">The sequence shown here is derived from an EMBL/GenBank/DDBJ whole genome shotgun (WGS) entry which is preliminary data.</text>
</comment>
<dbReference type="SMART" id="SM00355">
    <property type="entry name" value="ZnF_C2H2"/>
    <property type="match status" value="3"/>
</dbReference>
<dbReference type="Proteomes" id="UP000824469">
    <property type="component" value="Unassembled WGS sequence"/>
</dbReference>
<dbReference type="SUPFAM" id="SSF57667">
    <property type="entry name" value="beta-beta-alpha zinc fingers"/>
    <property type="match status" value="1"/>
</dbReference>
<evidence type="ECO:0000259" key="3">
    <source>
        <dbReference type="PROSITE" id="PS50157"/>
    </source>
</evidence>
<dbReference type="InterPro" id="IPR013087">
    <property type="entry name" value="Znf_C2H2_type"/>
</dbReference>
<feature type="domain" description="C2H2-type" evidence="3">
    <location>
        <begin position="50"/>
        <end position="72"/>
    </location>
</feature>
<evidence type="ECO:0000256" key="2">
    <source>
        <dbReference type="SAM" id="MobiDB-lite"/>
    </source>
</evidence>
<dbReference type="InterPro" id="IPR036236">
    <property type="entry name" value="Znf_C2H2_sf"/>
</dbReference>
<feature type="domain" description="C2H2-type" evidence="3">
    <location>
        <begin position="253"/>
        <end position="280"/>
    </location>
</feature>
<dbReference type="OMA" id="GHECCIC"/>
<gene>
    <name evidence="4" type="ORF">KI387_034242</name>
</gene>
<dbReference type="PROSITE" id="PS00028">
    <property type="entry name" value="ZINC_FINGER_C2H2_1"/>
    <property type="match status" value="3"/>
</dbReference>
<dbReference type="Gene3D" id="3.30.160.60">
    <property type="entry name" value="Classic Zinc Finger"/>
    <property type="match status" value="1"/>
</dbReference>
<accession>A0AA38F5Y1</accession>
<keyword evidence="1" id="KW-0862">Zinc</keyword>
<dbReference type="PROSITE" id="PS50157">
    <property type="entry name" value="ZINC_FINGER_C2H2_2"/>
    <property type="match status" value="2"/>
</dbReference>
<keyword evidence="1" id="KW-0479">Metal-binding</keyword>
<dbReference type="PANTHER" id="PTHR47591">
    <property type="entry name" value="ZINC FINGER PROTEIN ZAT2-RELATED"/>
    <property type="match status" value="1"/>
</dbReference>
<feature type="non-terminal residue" evidence="4">
    <location>
        <position position="1"/>
    </location>
</feature>
<sequence>ENIPKEHQGFNIDELPQEVEHQPEVPLEGTKSELIDAAEASGLSRMPIGSACAECGKVFPSSKSLSGHMRCHPERDWRGTRPPYDNTNSIDTDSQCTTTGGDIVIHVSAPSSGVSSICWQSSQGSEDLKGKWDQEAAASDDKSDRERMKAAHPPEKEEEVENTKELEDDRGTAHFLVMLACSATNTIDTPKVDRHVKRQMTKESVYHSRTGKHELQGSFEVLEAGQKDLGWKEKSKRRTDKSSRPVELGAGKYKCSTCKKLFNTHQALGGHRSSHRKFKDCSAIEEVREEEITEKGSSVLLIDYYPAAVDDMDSRREEKGRWLACLTGELTPEPVIQVNKRKVHDCHICHMVFPSGQALGGHKRSHCTADRITETASNVTSTEKQSKLLRGRSQVREPLLDLNQLAPEEEEDLEAAFDMVKMATPFAMRLNHEVMMTEIVTIKTGF</sequence>
<feature type="non-terminal residue" evidence="4">
    <location>
        <position position="446"/>
    </location>
</feature>
<dbReference type="GO" id="GO:0008270">
    <property type="term" value="F:zinc ion binding"/>
    <property type="evidence" value="ECO:0007669"/>
    <property type="project" value="UniProtKB-KW"/>
</dbReference>
<reference evidence="4 5" key="1">
    <citation type="journal article" date="2021" name="Nat. Plants">
        <title>The Taxus genome provides insights into paclitaxel biosynthesis.</title>
        <authorList>
            <person name="Xiong X."/>
            <person name="Gou J."/>
            <person name="Liao Q."/>
            <person name="Li Y."/>
            <person name="Zhou Q."/>
            <person name="Bi G."/>
            <person name="Li C."/>
            <person name="Du R."/>
            <person name="Wang X."/>
            <person name="Sun T."/>
            <person name="Guo L."/>
            <person name="Liang H."/>
            <person name="Lu P."/>
            <person name="Wu Y."/>
            <person name="Zhang Z."/>
            <person name="Ro D.K."/>
            <person name="Shang Y."/>
            <person name="Huang S."/>
            <person name="Yan J."/>
        </authorList>
    </citation>
    <scope>NUCLEOTIDE SEQUENCE [LARGE SCALE GENOMIC DNA]</scope>
    <source>
        <strain evidence="4">Ta-2019</strain>
    </source>
</reference>
<name>A0AA38F5Y1_TAXCH</name>
<keyword evidence="1" id="KW-0863">Zinc-finger</keyword>
<dbReference type="Pfam" id="PF13912">
    <property type="entry name" value="zf-C2H2_6"/>
    <property type="match status" value="3"/>
</dbReference>
<feature type="region of interest" description="Disordered" evidence="2">
    <location>
        <begin position="128"/>
        <end position="166"/>
    </location>
</feature>
<keyword evidence="5" id="KW-1185">Reference proteome</keyword>
<feature type="region of interest" description="Disordered" evidence="2">
    <location>
        <begin position="1"/>
        <end position="28"/>
    </location>
</feature>